<proteinExistence type="predicted"/>
<reference evidence="2" key="1">
    <citation type="submission" date="2022-11" db="UniProtKB">
        <authorList>
            <consortium name="WormBaseParasite"/>
        </authorList>
    </citation>
    <scope>IDENTIFICATION</scope>
</reference>
<protein>
    <submittedName>
        <fullName evidence="2">EGF-like domain-containing protein</fullName>
    </submittedName>
</protein>
<accession>A0AC34GUH9</accession>
<evidence type="ECO:0000313" key="2">
    <source>
        <dbReference type="WBParaSite" id="ES5_v2.g8261.t1"/>
    </source>
</evidence>
<evidence type="ECO:0000313" key="1">
    <source>
        <dbReference type="Proteomes" id="UP000887579"/>
    </source>
</evidence>
<sequence length="199" mass="22252">MEHFQCLNGGIARPSSASTGSSEISLECRCMTGFDGKYCEKDITSEATSMTVFQICLYIFLFIILPSIILYSIRAVYLILKRCGVVEPPLISNRVQTQQQQDRGIQFLSLPSATFHQHPLHLQHQQPRPAFRTISLPVNATILVAAEPMIILEDGRRLHRTISFQPVSLHRTVSIPTESSTSTNNPPPPSYIDTVKDQV</sequence>
<dbReference type="WBParaSite" id="ES5_v2.g8261.t1">
    <property type="protein sequence ID" value="ES5_v2.g8261.t1"/>
    <property type="gene ID" value="ES5_v2.g8261"/>
</dbReference>
<organism evidence="1 2">
    <name type="scientific">Panagrolaimus sp. ES5</name>
    <dbReference type="NCBI Taxonomy" id="591445"/>
    <lineage>
        <taxon>Eukaryota</taxon>
        <taxon>Metazoa</taxon>
        <taxon>Ecdysozoa</taxon>
        <taxon>Nematoda</taxon>
        <taxon>Chromadorea</taxon>
        <taxon>Rhabditida</taxon>
        <taxon>Tylenchina</taxon>
        <taxon>Panagrolaimomorpha</taxon>
        <taxon>Panagrolaimoidea</taxon>
        <taxon>Panagrolaimidae</taxon>
        <taxon>Panagrolaimus</taxon>
    </lineage>
</organism>
<name>A0AC34GUH9_9BILA</name>
<dbReference type="Proteomes" id="UP000887579">
    <property type="component" value="Unplaced"/>
</dbReference>